<name>A0AC35EVM0_9BILA</name>
<evidence type="ECO:0000313" key="1">
    <source>
        <dbReference type="Proteomes" id="UP000887580"/>
    </source>
</evidence>
<protein>
    <submittedName>
        <fullName evidence="2">Non-specific serine/threonine protein kinase</fullName>
    </submittedName>
</protein>
<accession>A0AC35EVM0</accession>
<proteinExistence type="predicted"/>
<organism evidence="1 2">
    <name type="scientific">Panagrolaimus sp. PS1159</name>
    <dbReference type="NCBI Taxonomy" id="55785"/>
    <lineage>
        <taxon>Eukaryota</taxon>
        <taxon>Metazoa</taxon>
        <taxon>Ecdysozoa</taxon>
        <taxon>Nematoda</taxon>
        <taxon>Chromadorea</taxon>
        <taxon>Rhabditida</taxon>
        <taxon>Tylenchina</taxon>
        <taxon>Panagrolaimomorpha</taxon>
        <taxon>Panagrolaimoidea</taxon>
        <taxon>Panagrolaimidae</taxon>
        <taxon>Panagrolaimus</taxon>
    </lineage>
</organism>
<evidence type="ECO:0000313" key="2">
    <source>
        <dbReference type="WBParaSite" id="PS1159_v2.g11087.t1"/>
    </source>
</evidence>
<sequence>MNNMVVKYKTNPIKEDYVIGSQVLGVGINGKVVECRRIKDGEKFALKVLRDVPKARREVELHYEASRHPHIVRIFEVYENTYNNVECLFVVMECMEGGELFTRIQERSNDAFTEREAANIMYSICSAIAYLHGLNIAHRDIKPENLLYTDPSSHAILKLTDFGFSKRLDDGTEKPLETPCYTPYYVAPEVLSSKKYDKSCDVWSAGIIAYILLCGYPPFYSHHGLPISPGMKKRIRAGQYNFVGPEWDRVSEAAKDLIRKCLKTDPAERSSINDIMCHKWITHYNKIPETPLETSKNLQEQRSQWPEVQEEMEKALASMRVDEVHIKSLNDAKNTLLAKRMKSSGNSK</sequence>
<dbReference type="WBParaSite" id="PS1159_v2.g11087.t1">
    <property type="protein sequence ID" value="PS1159_v2.g11087.t1"/>
    <property type="gene ID" value="PS1159_v2.g11087"/>
</dbReference>
<reference evidence="2" key="1">
    <citation type="submission" date="2022-11" db="UniProtKB">
        <authorList>
            <consortium name="WormBaseParasite"/>
        </authorList>
    </citation>
    <scope>IDENTIFICATION</scope>
</reference>
<dbReference type="Proteomes" id="UP000887580">
    <property type="component" value="Unplaced"/>
</dbReference>